<accession>A0ACC2GNB6</accession>
<reference evidence="1" key="1">
    <citation type="submission" date="2021-05" db="EMBL/GenBank/DDBJ databases">
        <authorList>
            <person name="Pan Q."/>
            <person name="Jouanno E."/>
            <person name="Zahm M."/>
            <person name="Klopp C."/>
            <person name="Cabau C."/>
            <person name="Louis A."/>
            <person name="Berthelot C."/>
            <person name="Parey E."/>
            <person name="Roest Crollius H."/>
            <person name="Montfort J."/>
            <person name="Robinson-Rechavi M."/>
            <person name="Bouchez O."/>
            <person name="Lampietro C."/>
            <person name="Lopez Roques C."/>
            <person name="Donnadieu C."/>
            <person name="Postlethwait J."/>
            <person name="Bobe J."/>
            <person name="Dillon D."/>
            <person name="Chandos A."/>
            <person name="von Hippel F."/>
            <person name="Guiguen Y."/>
        </authorList>
    </citation>
    <scope>NUCLEOTIDE SEQUENCE</scope>
    <source>
        <strain evidence="1">YG-Jan2019</strain>
    </source>
</reference>
<proteinExistence type="predicted"/>
<evidence type="ECO:0000313" key="2">
    <source>
        <dbReference type="Proteomes" id="UP001157502"/>
    </source>
</evidence>
<protein>
    <submittedName>
        <fullName evidence="1">Uncharacterized protein</fullName>
    </submittedName>
</protein>
<sequence length="648" mass="73130">MANRNKKHGRCETGNFYSLLILTMKPRRIQKSTKLHLRDPEADRGHKSGSKTQSNLAQNKPFSGKIFFLDLPSNRRSEALENDIYLLGGTVEKFFSKEIKYLVSNKREARYVQCLGFESPVPSPDSGPSSPHARPGSYRESRKGSSQGQTDTVVTSRGKSLLVRVVKGQERIQVNKILSNALEWGVKVLYIDDVLDYIEKKKKVLCIPEKPTTAVVRKSTEAHPTRKPAFQKCKGRRISKPFVKVEDSSRHYRPIYQAMSCMPEFDLTSAPPCSPFFVEDRFGKRTREPRNLGGRAASEEKRPVRSRRNREKKRGGYCECCALKYDSIKSHLRSKQHKAFSRSDEYLVVDRLISTLPFNFRHIKTPPARRPKCSVSSMVCAPGLSIQIKEELGKGVNDTEATEVGLEPWVALVERQLNPGNVAPERDMVPYKPQPKHSSLSCKTPCQQKSQAAPPTRHPRRAVSKEGPSPCTDRADPEHGHCHQGQRTLLDMVGSSMLHRRHESDGYSTLPREEDSEYVCPVECLNVALSQPHPVVLPEPAKPGALKGCELDRDMPAGDVLPGHKAGATHTAAPVRTLRRRVRDYRRKRRKVVRPQAATTEQEHQSSSLLKLWQLFHSSEDVDWEFRGFPSELSEGCDLECFQSPACL</sequence>
<evidence type="ECO:0000313" key="1">
    <source>
        <dbReference type="EMBL" id="KAJ8004971.1"/>
    </source>
</evidence>
<name>A0ACC2GNB6_DALPE</name>
<dbReference type="Proteomes" id="UP001157502">
    <property type="component" value="Chromosome 11"/>
</dbReference>
<organism evidence="1 2">
    <name type="scientific">Dallia pectoralis</name>
    <name type="common">Alaska blackfish</name>
    <dbReference type="NCBI Taxonomy" id="75939"/>
    <lineage>
        <taxon>Eukaryota</taxon>
        <taxon>Metazoa</taxon>
        <taxon>Chordata</taxon>
        <taxon>Craniata</taxon>
        <taxon>Vertebrata</taxon>
        <taxon>Euteleostomi</taxon>
        <taxon>Actinopterygii</taxon>
        <taxon>Neopterygii</taxon>
        <taxon>Teleostei</taxon>
        <taxon>Protacanthopterygii</taxon>
        <taxon>Esociformes</taxon>
        <taxon>Umbridae</taxon>
        <taxon>Dallia</taxon>
    </lineage>
</organism>
<gene>
    <name evidence="1" type="ORF">DPEC_G00141810</name>
</gene>
<comment type="caution">
    <text evidence="1">The sequence shown here is derived from an EMBL/GenBank/DDBJ whole genome shotgun (WGS) entry which is preliminary data.</text>
</comment>
<dbReference type="EMBL" id="CM055738">
    <property type="protein sequence ID" value="KAJ8004971.1"/>
    <property type="molecule type" value="Genomic_DNA"/>
</dbReference>
<keyword evidence="2" id="KW-1185">Reference proteome</keyword>